<organism evidence="1 2">
    <name type="scientific">Leptospira noguchii serovar Panama str. CZ214</name>
    <dbReference type="NCBI Taxonomy" id="1001595"/>
    <lineage>
        <taxon>Bacteria</taxon>
        <taxon>Pseudomonadati</taxon>
        <taxon>Spirochaetota</taxon>
        <taxon>Spirochaetia</taxon>
        <taxon>Leptospirales</taxon>
        <taxon>Leptospiraceae</taxon>
        <taxon>Leptospira</taxon>
    </lineage>
</organism>
<dbReference type="Proteomes" id="UP000015442">
    <property type="component" value="Unassembled WGS sequence"/>
</dbReference>
<name>T0FJH4_9LEPT</name>
<comment type="caution">
    <text evidence="1">The sequence shown here is derived from an EMBL/GenBank/DDBJ whole genome shotgun (WGS) entry which is preliminary data.</text>
</comment>
<sequence length="45" mass="5223">MINKIQAPTFSENEFLMPNLLYFKGIFFRNKNAINNDQGSSIIDK</sequence>
<dbReference type="EMBL" id="AKWY02000034">
    <property type="protein sequence ID" value="EQA69725.1"/>
    <property type="molecule type" value="Genomic_DNA"/>
</dbReference>
<reference evidence="1 2" key="1">
    <citation type="submission" date="2013-05" db="EMBL/GenBank/DDBJ databases">
        <authorList>
            <person name="Harkins D.M."/>
            <person name="Durkin A.S."/>
            <person name="Brinkac L.M."/>
            <person name="Haft D.H."/>
            <person name="Selengut J.D."/>
            <person name="Sanka R."/>
            <person name="DePew J."/>
            <person name="Purushe J."/>
            <person name="Hartskeerl R.A."/>
            <person name="Ahmed A."/>
            <person name="van der Linden H."/>
            <person name="Goris M.G.A."/>
            <person name="Vinetz J.M."/>
            <person name="Sutton G.G."/>
            <person name="Nierman W.C."/>
            <person name="Fouts D.E."/>
        </authorList>
    </citation>
    <scope>NUCLEOTIDE SEQUENCE [LARGE SCALE GENOMIC DNA]</scope>
    <source>
        <strain evidence="1 2">CZ214</strain>
    </source>
</reference>
<gene>
    <name evidence="1" type="ORF">LEP1GSC059_2081</name>
</gene>
<proteinExistence type="predicted"/>
<protein>
    <submittedName>
        <fullName evidence="1">Uncharacterized protein</fullName>
    </submittedName>
</protein>
<dbReference type="AlphaFoldDB" id="T0FJH4"/>
<evidence type="ECO:0000313" key="2">
    <source>
        <dbReference type="Proteomes" id="UP000015442"/>
    </source>
</evidence>
<evidence type="ECO:0000313" key="1">
    <source>
        <dbReference type="EMBL" id="EQA69725.1"/>
    </source>
</evidence>
<accession>T0FJH4</accession>